<dbReference type="PANTHER" id="PTHR46580:SF2">
    <property type="entry name" value="MAM DOMAIN-CONTAINING PROTEIN"/>
    <property type="match status" value="1"/>
</dbReference>
<evidence type="ECO:0000313" key="2">
    <source>
        <dbReference type="Proteomes" id="UP000605784"/>
    </source>
</evidence>
<name>A0A830GRU4_9EURY</name>
<dbReference type="Gene3D" id="2.130.10.130">
    <property type="entry name" value="Integrin alpha, N-terminal"/>
    <property type="match status" value="2"/>
</dbReference>
<dbReference type="Proteomes" id="UP000605784">
    <property type="component" value="Unassembled WGS sequence"/>
</dbReference>
<protein>
    <recommendedName>
        <fullName evidence="3">VCBS repeat-containing protein</fullName>
    </recommendedName>
</protein>
<dbReference type="PROSITE" id="PS51318">
    <property type="entry name" value="TAT"/>
    <property type="match status" value="1"/>
</dbReference>
<dbReference type="InterPro" id="IPR028994">
    <property type="entry name" value="Integrin_alpha_N"/>
</dbReference>
<organism evidence="1 2">
    <name type="scientific">Haloarcula pellucida</name>
    <dbReference type="NCBI Taxonomy" id="1427151"/>
    <lineage>
        <taxon>Archaea</taxon>
        <taxon>Methanobacteriati</taxon>
        <taxon>Methanobacteriota</taxon>
        <taxon>Stenosarchaea group</taxon>
        <taxon>Halobacteria</taxon>
        <taxon>Halobacteriales</taxon>
        <taxon>Haloarculaceae</taxon>
        <taxon>Haloarcula</taxon>
    </lineage>
</organism>
<evidence type="ECO:0008006" key="3">
    <source>
        <dbReference type="Google" id="ProtNLM"/>
    </source>
</evidence>
<evidence type="ECO:0000313" key="1">
    <source>
        <dbReference type="EMBL" id="GGO01922.1"/>
    </source>
</evidence>
<keyword evidence="2" id="KW-1185">Reference proteome</keyword>
<dbReference type="InterPro" id="IPR006311">
    <property type="entry name" value="TAT_signal"/>
</dbReference>
<reference evidence="1" key="2">
    <citation type="submission" date="2020-09" db="EMBL/GenBank/DDBJ databases">
        <authorList>
            <person name="Sun Q."/>
            <person name="Ohkuma M."/>
        </authorList>
    </citation>
    <scope>NUCLEOTIDE SEQUENCE</scope>
    <source>
        <strain evidence="1">JCM 17820</strain>
    </source>
</reference>
<proteinExistence type="predicted"/>
<comment type="caution">
    <text evidence="1">The sequence shown here is derived from an EMBL/GenBank/DDBJ whole genome shotgun (WGS) entry which is preliminary data.</text>
</comment>
<dbReference type="PANTHER" id="PTHR46580">
    <property type="entry name" value="SENSOR KINASE-RELATED"/>
    <property type="match status" value="1"/>
</dbReference>
<dbReference type="SUPFAM" id="SSF69318">
    <property type="entry name" value="Integrin alpha N-terminal domain"/>
    <property type="match status" value="1"/>
</dbReference>
<sequence length="428" mass="46605">MRKRYAVVLLSTVYLLGAMQRRDYLQYTGATLGGTAIAGGAASEAAAIPLPLEDLPDGPTAVAWGDADDDGRAEVAVALRTDDGPRFWVLDDEDAEFEVLFSGGEEWGDSAFATALAFGDFDDDGADELAVGRRAGGNARFFVYDDADEDFDRLLAAGRDWGDDANTTALAAGDFDDDGVDELAVGRSARRNARFFVVDYEDEDVLLRGGRDWGRGIATSALAAGDVDDDGVDELAVGRRAGGNARFFVHDDADEDFEVLFRGGREWGSDSYPTDLAFGDVDDDGYEELGVARRARSNARFFVFEDADADFERTLAAGRNWGRDAYATSIDFGDVDDDGYEELVVTRRAESNARYFVHEDEDADFEVLFTDGDDWDDDGYAIDAAFGDMDGDDFAELAVARTGQGPRAILREDEAADFEFRGFVLFPV</sequence>
<dbReference type="AlphaFoldDB" id="A0A830GRU4"/>
<reference evidence="1" key="1">
    <citation type="journal article" date="2014" name="Int. J. Syst. Evol. Microbiol.">
        <title>Complete genome sequence of Corynebacterium casei LMG S-19264T (=DSM 44701T), isolated from a smear-ripened cheese.</title>
        <authorList>
            <consortium name="US DOE Joint Genome Institute (JGI-PGF)"/>
            <person name="Walter F."/>
            <person name="Albersmeier A."/>
            <person name="Kalinowski J."/>
            <person name="Ruckert C."/>
        </authorList>
    </citation>
    <scope>NUCLEOTIDE SEQUENCE</scope>
    <source>
        <strain evidence="1">JCM 17820</strain>
    </source>
</reference>
<accession>A0A830GRU4</accession>
<dbReference type="EMBL" id="BMOU01000007">
    <property type="protein sequence ID" value="GGO01922.1"/>
    <property type="molecule type" value="Genomic_DNA"/>
</dbReference>
<gene>
    <name evidence="1" type="ORF">GCM10009030_36020</name>
</gene>